<comment type="catalytic activity">
    <reaction evidence="1">
        <text>an N-(ADP-alpha-D-ribosyl)-thymidine in DNA + H2O = a thymidine in DNA + ADP-D-ribose</text>
        <dbReference type="Rhea" id="RHEA:71655"/>
        <dbReference type="Rhea" id="RHEA-COMP:13556"/>
        <dbReference type="Rhea" id="RHEA-COMP:18051"/>
        <dbReference type="ChEBI" id="CHEBI:15377"/>
        <dbReference type="ChEBI" id="CHEBI:57967"/>
        <dbReference type="ChEBI" id="CHEBI:137386"/>
        <dbReference type="ChEBI" id="CHEBI:191199"/>
    </reaction>
    <physiologicalReaction direction="left-to-right" evidence="1">
        <dbReference type="Rhea" id="RHEA:71656"/>
    </physiologicalReaction>
</comment>
<proteinExistence type="predicted"/>
<dbReference type="EMBL" id="JACGET010000017">
    <property type="protein sequence ID" value="MBN3107301.1"/>
    <property type="molecule type" value="Genomic_DNA"/>
</dbReference>
<evidence type="ECO:0000313" key="6">
    <source>
        <dbReference type="Proteomes" id="UP000762586"/>
    </source>
</evidence>
<dbReference type="InterPro" id="IPR050892">
    <property type="entry name" value="ADP-ribose_metab_enzymes"/>
</dbReference>
<dbReference type="PROSITE" id="PS51154">
    <property type="entry name" value="MACRO"/>
    <property type="match status" value="1"/>
</dbReference>
<dbReference type="Proteomes" id="UP000762586">
    <property type="component" value="Unassembled WGS sequence"/>
</dbReference>
<dbReference type="EMBL" id="CP065031">
    <property type="protein sequence ID" value="QPK26279.1"/>
    <property type="molecule type" value="Genomic_DNA"/>
</dbReference>
<dbReference type="InterPro" id="IPR002589">
    <property type="entry name" value="Macro_dom"/>
</dbReference>
<accession>A0A433N3P9</accession>
<reference evidence="3 6" key="1">
    <citation type="submission" date="2020-07" db="EMBL/GenBank/DDBJ databases">
        <title>A pangenomic view of the genus Pectobacterium provides insights into genome organization, phylogeny, and virulence.</title>
        <authorList>
            <person name="Jonkheer E."/>
            <person name="Brankovics B."/>
            <person name="Houwers I."/>
            <person name="Van Der Wolf J."/>
            <person name="Bonants P."/>
            <person name="Vreeburg R."/>
            <person name="Bollema R."/>
            <person name="De Haan J."/>
            <person name="Berke L."/>
            <person name="De Ridder D."/>
            <person name="Smit S."/>
            <person name="Van Der Lee T.A.J."/>
        </authorList>
    </citation>
    <scope>NUCLEOTIDE SEQUENCE [LARGE SCALE GENOMIC DNA]</scope>
    <source>
        <strain evidence="3 6">NAK:384</strain>
    </source>
</reference>
<protein>
    <submittedName>
        <fullName evidence="4">Macro domain-containing protein</fullName>
    </submittedName>
</protein>
<evidence type="ECO:0000313" key="5">
    <source>
        <dbReference type="Proteomes" id="UP000269351"/>
    </source>
</evidence>
<dbReference type="PANTHER" id="PTHR12521">
    <property type="entry name" value="PROTEIN C6ORF130"/>
    <property type="match status" value="1"/>
</dbReference>
<organism evidence="4 5">
    <name type="scientific">Pectobacterium brasiliense</name>
    <dbReference type="NCBI Taxonomy" id="180957"/>
    <lineage>
        <taxon>Bacteria</taxon>
        <taxon>Pseudomonadati</taxon>
        <taxon>Pseudomonadota</taxon>
        <taxon>Gammaproteobacteria</taxon>
        <taxon>Enterobacterales</taxon>
        <taxon>Pectobacteriaceae</taxon>
        <taxon>Pectobacterium</taxon>
    </lineage>
</organism>
<evidence type="ECO:0000313" key="4">
    <source>
        <dbReference type="EMBL" id="QPK26279.1"/>
    </source>
</evidence>
<dbReference type="Gene3D" id="3.40.220.10">
    <property type="entry name" value="Leucine Aminopeptidase, subunit E, domain 1"/>
    <property type="match status" value="1"/>
</dbReference>
<sequence length="249" mass="28243">MKNYFKDEVEFLSGIGVVYTEFIGEVATRQINILAGEYFASSSLHDRNEKIGYFLYDGKKSDLDLSNAIKIKSDEFEKEWLSALNINNLTNDIVYKKGDASEPMISPVMIIHIVNNLGKWGKGFVLSLSKKYPTCKMEYLNLYKKETKPNLGYIQIINVDNDNKIYVANMFAQDGIKKNSSDNKIYLSYEALSDCLAKVADYCLANRILSVQMPLIGSGLAGGDWNEIKEIIKNELCYKNIKCYVIVLD</sequence>
<dbReference type="SMART" id="SM00506">
    <property type="entry name" value="A1pp"/>
    <property type="match status" value="1"/>
</dbReference>
<dbReference type="AlphaFoldDB" id="A0A433N3P9"/>
<evidence type="ECO:0000256" key="1">
    <source>
        <dbReference type="ARBA" id="ARBA00035885"/>
    </source>
</evidence>
<dbReference type="Proteomes" id="UP000269351">
    <property type="component" value="Chromosome"/>
</dbReference>
<gene>
    <name evidence="4" type="ORF">F126LOC_000305</name>
    <name evidence="3" type="ORF">H4F48_14635</name>
</gene>
<evidence type="ECO:0000259" key="2">
    <source>
        <dbReference type="PROSITE" id="PS51154"/>
    </source>
</evidence>
<dbReference type="PANTHER" id="PTHR12521:SF0">
    <property type="entry name" value="ADP-RIBOSE GLYCOHYDROLASE OARD1"/>
    <property type="match status" value="1"/>
</dbReference>
<keyword evidence="6" id="KW-1185">Reference proteome</keyword>
<evidence type="ECO:0000313" key="3">
    <source>
        <dbReference type="EMBL" id="MBN3107301.1"/>
    </source>
</evidence>
<reference evidence="4 5" key="2">
    <citation type="submission" date="2020-11" db="EMBL/GenBank/DDBJ databases">
        <title>Complete genome sequence of Pectobacterium brasiliense strain F126.</title>
        <authorList>
            <person name="Miroshnikov K."/>
            <person name="Vo T.N.H."/>
            <person name="Khodykina M.V."/>
            <person name="Kabanova A.P."/>
            <person name="Shneider M."/>
            <person name="Korzhenkov A."/>
            <person name="Toschakov S.V."/>
            <person name="Miroshnikov K.A."/>
            <person name="Ignatov A.N."/>
            <person name="Mikhailova Y.V."/>
            <person name="Shelenkov A."/>
            <person name="Yanushevich Y.G."/>
            <person name="Evseev P.V."/>
        </authorList>
    </citation>
    <scope>NUCLEOTIDE SEQUENCE [LARGE SCALE GENOMIC DNA]</scope>
    <source>
        <strain evidence="4 5">F126</strain>
    </source>
</reference>
<feature type="domain" description="Macro" evidence="2">
    <location>
        <begin position="80"/>
        <end position="249"/>
    </location>
</feature>
<dbReference type="SUPFAM" id="SSF52949">
    <property type="entry name" value="Macro domain-like"/>
    <property type="match status" value="1"/>
</dbReference>
<dbReference type="GO" id="GO:0140291">
    <property type="term" value="P:peptidyl-glutamate ADP-deribosylation"/>
    <property type="evidence" value="ECO:0007669"/>
    <property type="project" value="TreeGrafter"/>
</dbReference>
<dbReference type="InterPro" id="IPR043472">
    <property type="entry name" value="Macro_dom-like"/>
</dbReference>
<name>A0A433N3P9_9GAMM</name>
<dbReference type="Pfam" id="PF01661">
    <property type="entry name" value="Macro"/>
    <property type="match status" value="1"/>
</dbReference>